<comment type="subcellular location">
    <subcellularLocation>
        <location evidence="1">Membrane</location>
        <topology evidence="1">Multi-pass membrane protein</topology>
    </subcellularLocation>
</comment>
<feature type="transmembrane region" description="Helical" evidence="6">
    <location>
        <begin position="147"/>
        <end position="175"/>
    </location>
</feature>
<protein>
    <submittedName>
        <fullName evidence="7">Voltage-dependent anion channel</fullName>
    </submittedName>
</protein>
<accession>A0A9P8C9R7</accession>
<evidence type="ECO:0000256" key="3">
    <source>
        <dbReference type="ARBA" id="ARBA00022989"/>
    </source>
</evidence>
<feature type="transmembrane region" description="Helical" evidence="6">
    <location>
        <begin position="342"/>
        <end position="364"/>
    </location>
</feature>
<evidence type="ECO:0000256" key="4">
    <source>
        <dbReference type="ARBA" id="ARBA00023136"/>
    </source>
</evidence>
<dbReference type="GO" id="GO:0015140">
    <property type="term" value="F:malate transmembrane transporter activity"/>
    <property type="evidence" value="ECO:0007669"/>
    <property type="project" value="InterPro"/>
</dbReference>
<name>A0A9P8C9R7_9HELO</name>
<feature type="transmembrane region" description="Helical" evidence="6">
    <location>
        <begin position="49"/>
        <end position="67"/>
    </location>
</feature>
<dbReference type="InterPro" id="IPR004695">
    <property type="entry name" value="SLAC1/Mae1/Ssu1/TehA"/>
</dbReference>
<feature type="transmembrane region" description="Helical" evidence="6">
    <location>
        <begin position="303"/>
        <end position="330"/>
    </location>
</feature>
<evidence type="ECO:0000256" key="1">
    <source>
        <dbReference type="ARBA" id="ARBA00004141"/>
    </source>
</evidence>
<feature type="transmembrane region" description="Helical" evidence="6">
    <location>
        <begin position="259"/>
        <end position="283"/>
    </location>
</feature>
<keyword evidence="2 6" id="KW-0812">Transmembrane</keyword>
<dbReference type="EMBL" id="MU251361">
    <property type="protein sequence ID" value="KAG9239143.1"/>
    <property type="molecule type" value="Genomic_DNA"/>
</dbReference>
<dbReference type="Gene3D" id="1.50.10.150">
    <property type="entry name" value="Voltage-dependent anion channel"/>
    <property type="match status" value="1"/>
</dbReference>
<dbReference type="PANTHER" id="PTHR31162:SF0">
    <property type="entry name" value="MALIC ACID TRANSPORT PROTEIN"/>
    <property type="match status" value="1"/>
</dbReference>
<feature type="transmembrane region" description="Helical" evidence="6">
    <location>
        <begin position="370"/>
        <end position="390"/>
    </location>
</feature>
<feature type="transmembrane region" description="Helical" evidence="6">
    <location>
        <begin position="215"/>
        <end position="238"/>
    </location>
</feature>
<dbReference type="Pfam" id="PF03595">
    <property type="entry name" value="SLAC1"/>
    <property type="match status" value="1"/>
</dbReference>
<dbReference type="PANTHER" id="PTHR31162">
    <property type="entry name" value="MALIC ACID TRANSPORT PROTEIN-RELATED"/>
    <property type="match status" value="1"/>
</dbReference>
<keyword evidence="8" id="KW-1185">Reference proteome</keyword>
<dbReference type="InterPro" id="IPR038665">
    <property type="entry name" value="Voltage-dep_anion_channel_sf"/>
</dbReference>
<feature type="transmembrane region" description="Helical" evidence="6">
    <location>
        <begin position="79"/>
        <end position="100"/>
    </location>
</feature>
<evidence type="ECO:0000256" key="2">
    <source>
        <dbReference type="ARBA" id="ARBA00022692"/>
    </source>
</evidence>
<feature type="transmembrane region" description="Helical" evidence="6">
    <location>
        <begin position="187"/>
        <end position="209"/>
    </location>
</feature>
<keyword evidence="3 6" id="KW-1133">Transmembrane helix</keyword>
<organism evidence="7 8">
    <name type="scientific">Amylocarpus encephaloides</name>
    <dbReference type="NCBI Taxonomy" id="45428"/>
    <lineage>
        <taxon>Eukaryota</taxon>
        <taxon>Fungi</taxon>
        <taxon>Dikarya</taxon>
        <taxon>Ascomycota</taxon>
        <taxon>Pezizomycotina</taxon>
        <taxon>Leotiomycetes</taxon>
        <taxon>Helotiales</taxon>
        <taxon>Helotiales incertae sedis</taxon>
        <taxon>Amylocarpus</taxon>
    </lineage>
</organism>
<dbReference type="GO" id="GO:0016020">
    <property type="term" value="C:membrane"/>
    <property type="evidence" value="ECO:0007669"/>
    <property type="project" value="UniProtKB-SubCell"/>
</dbReference>
<comment type="caution">
    <text evidence="7">The sequence shown here is derived from an EMBL/GenBank/DDBJ whole genome shotgun (WGS) entry which is preliminary data.</text>
</comment>
<dbReference type="CDD" id="cd09317">
    <property type="entry name" value="TDT_Mae1_like"/>
    <property type="match status" value="1"/>
</dbReference>
<sequence>MASSAVERTRSRRTRRYSSNSLEGQRGTLRTTKESLHGDMSIRNRIHHFTWAWFAMTMSTGGISLLLSKTPHKFQGLMTIGQIIFILDIVCFLVFTSIITTRFILFRHTLKSSLSHPTESLFFPTFWISTVNILSNTQAYGVPKCGYWLVVVLRVMFWLYTALAFIVAVGQYFFLFSGKPLTPQSAMPAWILPVFPIMLSGTLASVIGPTQPHQYALPILIAGVTFQGLGILMATYMISIFMGRLMTAGLPRSNMRPSMFIAVGPPSFTGLALIGISEALAEIYPAHYSIKGIHDQEIITDVFQILALSTAVFLWATAFWFFAISLVSTIHGIHTEGMSFHMAWWAFVFPNVGFTLCTISIGSALESEGVLWVTTGMTILLVATWLFVGVMHARAVLKKQILWPGKDEDHEV</sequence>
<evidence type="ECO:0000313" key="7">
    <source>
        <dbReference type="EMBL" id="KAG9239143.1"/>
    </source>
</evidence>
<evidence type="ECO:0000313" key="8">
    <source>
        <dbReference type="Proteomes" id="UP000824998"/>
    </source>
</evidence>
<evidence type="ECO:0000256" key="5">
    <source>
        <dbReference type="SAM" id="MobiDB-lite"/>
    </source>
</evidence>
<dbReference type="InterPro" id="IPR030185">
    <property type="entry name" value="Mae1"/>
</dbReference>
<dbReference type="AlphaFoldDB" id="A0A9P8C9R7"/>
<dbReference type="OrthoDB" id="2901184at2759"/>
<dbReference type="Proteomes" id="UP000824998">
    <property type="component" value="Unassembled WGS sequence"/>
</dbReference>
<gene>
    <name evidence="7" type="ORF">BJ875DRAFT_366376</name>
</gene>
<feature type="region of interest" description="Disordered" evidence="5">
    <location>
        <begin position="1"/>
        <end position="25"/>
    </location>
</feature>
<proteinExistence type="predicted"/>
<reference evidence="7" key="1">
    <citation type="journal article" date="2021" name="IMA Fungus">
        <title>Genomic characterization of three marine fungi, including Emericellopsis atlantica sp. nov. with signatures of a generalist lifestyle and marine biomass degradation.</title>
        <authorList>
            <person name="Hagestad O.C."/>
            <person name="Hou L."/>
            <person name="Andersen J.H."/>
            <person name="Hansen E.H."/>
            <person name="Altermark B."/>
            <person name="Li C."/>
            <person name="Kuhnert E."/>
            <person name="Cox R.J."/>
            <person name="Crous P.W."/>
            <person name="Spatafora J.W."/>
            <person name="Lail K."/>
            <person name="Amirebrahimi M."/>
            <person name="Lipzen A."/>
            <person name="Pangilinan J."/>
            <person name="Andreopoulos W."/>
            <person name="Hayes R.D."/>
            <person name="Ng V."/>
            <person name="Grigoriev I.V."/>
            <person name="Jackson S.A."/>
            <person name="Sutton T.D.S."/>
            <person name="Dobson A.D.W."/>
            <person name="Rama T."/>
        </authorList>
    </citation>
    <scope>NUCLEOTIDE SEQUENCE</scope>
    <source>
        <strain evidence="7">TRa018bII</strain>
    </source>
</reference>
<keyword evidence="4 6" id="KW-0472">Membrane</keyword>
<evidence type="ECO:0000256" key="6">
    <source>
        <dbReference type="SAM" id="Phobius"/>
    </source>
</evidence>